<dbReference type="STRING" id="51240.A0A2I4EB82"/>
<reference evidence="3" key="1">
    <citation type="submission" date="2025-08" db="UniProtKB">
        <authorList>
            <consortium name="RefSeq"/>
        </authorList>
    </citation>
    <scope>IDENTIFICATION</scope>
    <source>
        <tissue evidence="3">Leaves</tissue>
    </source>
</reference>
<dbReference type="AlphaFoldDB" id="A0A2I4EB82"/>
<proteinExistence type="predicted"/>
<dbReference type="PANTHER" id="PTHR34542:SF6">
    <property type="entry name" value="50S RIBOSOMAL-LIKE PROTEIN"/>
    <property type="match status" value="1"/>
</dbReference>
<dbReference type="RefSeq" id="XP_018816658.1">
    <property type="nucleotide sequence ID" value="XM_018961113.2"/>
</dbReference>
<name>A0A2I4EB82_JUGRE</name>
<dbReference type="PANTHER" id="PTHR34542">
    <property type="entry name" value="OS08G0359900 PROTEIN"/>
    <property type="match status" value="1"/>
</dbReference>
<dbReference type="Proteomes" id="UP000235220">
    <property type="component" value="Chromosome 1"/>
</dbReference>
<evidence type="ECO:0000313" key="2">
    <source>
        <dbReference type="Proteomes" id="UP000235220"/>
    </source>
</evidence>
<feature type="compositionally biased region" description="Basic and acidic residues" evidence="1">
    <location>
        <begin position="111"/>
        <end position="122"/>
    </location>
</feature>
<dbReference type="GeneID" id="108988022"/>
<dbReference type="FunCoup" id="A0A2I4EB82">
    <property type="interactions" value="631"/>
</dbReference>
<accession>A0A2I4EB82</accession>
<dbReference type="KEGG" id="jre:108988022"/>
<dbReference type="Gramene" id="Jr01_07610_p1">
    <property type="protein sequence ID" value="cds.Jr01_07610_p1"/>
    <property type="gene ID" value="Jr01_07610"/>
</dbReference>
<feature type="compositionally biased region" description="Low complexity" evidence="1">
    <location>
        <begin position="130"/>
        <end position="139"/>
    </location>
</feature>
<organism evidence="2 3">
    <name type="scientific">Juglans regia</name>
    <name type="common">English walnut</name>
    <dbReference type="NCBI Taxonomy" id="51240"/>
    <lineage>
        <taxon>Eukaryota</taxon>
        <taxon>Viridiplantae</taxon>
        <taxon>Streptophyta</taxon>
        <taxon>Embryophyta</taxon>
        <taxon>Tracheophyta</taxon>
        <taxon>Spermatophyta</taxon>
        <taxon>Magnoliopsida</taxon>
        <taxon>eudicotyledons</taxon>
        <taxon>Gunneridae</taxon>
        <taxon>Pentapetalae</taxon>
        <taxon>rosids</taxon>
        <taxon>fabids</taxon>
        <taxon>Fagales</taxon>
        <taxon>Juglandaceae</taxon>
        <taxon>Juglans</taxon>
    </lineage>
</organism>
<evidence type="ECO:0000313" key="3">
    <source>
        <dbReference type="RefSeq" id="XP_018816658.1"/>
    </source>
</evidence>
<feature type="region of interest" description="Disordered" evidence="1">
    <location>
        <begin position="53"/>
        <end position="170"/>
    </location>
</feature>
<feature type="compositionally biased region" description="Basic and acidic residues" evidence="1">
    <location>
        <begin position="54"/>
        <end position="96"/>
    </location>
</feature>
<gene>
    <name evidence="3" type="primary">LOC108988022</name>
</gene>
<sequence>MCVFLYMIEMATLQKFKLLATQCAVVAGSPTQSPSASPVIHLRRRKTLRMLLNRADRRGRFSRQEDSPELRNRGSDLNRAPDNKKKQKKEKNEEVRIRHKLKDLFVSSPPLEDRVSDKRFQNEEQEQEQQEQQQQQQQQLVGTLPENGSLGGGGSPAHRRGRSGGAGSFRPITATFRYRLLRRAWRPVLVTIPE</sequence>
<dbReference type="OrthoDB" id="785441at2759"/>
<protein>
    <submittedName>
        <fullName evidence="3">Protein PCF11-like</fullName>
    </submittedName>
</protein>
<evidence type="ECO:0000256" key="1">
    <source>
        <dbReference type="SAM" id="MobiDB-lite"/>
    </source>
</evidence>
<keyword evidence="2" id="KW-1185">Reference proteome</keyword>